<dbReference type="GO" id="GO:0006310">
    <property type="term" value="P:DNA recombination"/>
    <property type="evidence" value="ECO:0007669"/>
    <property type="project" value="UniProtKB-KW"/>
</dbReference>
<organism evidence="7 8">
    <name type="scientific">Lactobacillus helveticus</name>
    <name type="common">Lactobacillus suntoryeus</name>
    <dbReference type="NCBI Taxonomy" id="1587"/>
    <lineage>
        <taxon>Bacteria</taxon>
        <taxon>Bacillati</taxon>
        <taxon>Bacillota</taxon>
        <taxon>Bacilli</taxon>
        <taxon>Lactobacillales</taxon>
        <taxon>Lactobacillaceae</taxon>
        <taxon>Lactobacillus</taxon>
    </lineage>
</organism>
<evidence type="ECO:0000256" key="2">
    <source>
        <dbReference type="ARBA" id="ARBA00023125"/>
    </source>
</evidence>
<dbReference type="GO" id="GO:0003677">
    <property type="term" value="F:DNA binding"/>
    <property type="evidence" value="ECO:0007669"/>
    <property type="project" value="UniProtKB-UniRule"/>
</dbReference>
<evidence type="ECO:0000313" key="8">
    <source>
        <dbReference type="Proteomes" id="UP000267794"/>
    </source>
</evidence>
<dbReference type="PANTHER" id="PTHR30349:SF64">
    <property type="entry name" value="PROPHAGE INTEGRASE INTD-RELATED"/>
    <property type="match status" value="1"/>
</dbReference>
<comment type="similarity">
    <text evidence="1">Belongs to the 'phage' integrase family.</text>
</comment>
<dbReference type="AlphaFoldDB" id="A0A386RE48"/>
<dbReference type="GO" id="GO:0015074">
    <property type="term" value="P:DNA integration"/>
    <property type="evidence" value="ECO:0007669"/>
    <property type="project" value="InterPro"/>
</dbReference>
<dbReference type="EMBL" id="CP017982">
    <property type="protein sequence ID" value="AYE61401.1"/>
    <property type="molecule type" value="Genomic_DNA"/>
</dbReference>
<evidence type="ECO:0000256" key="4">
    <source>
        <dbReference type="PROSITE-ProRule" id="PRU01248"/>
    </source>
</evidence>
<feature type="domain" description="Core-binding (CB)" evidence="6">
    <location>
        <begin position="75"/>
        <end position="160"/>
    </location>
</feature>
<dbReference type="SUPFAM" id="SSF56349">
    <property type="entry name" value="DNA breaking-rejoining enzymes"/>
    <property type="match status" value="1"/>
</dbReference>
<dbReference type="InterPro" id="IPR050090">
    <property type="entry name" value="Tyrosine_recombinase_XerCD"/>
</dbReference>
<accession>A0A386RE48</accession>
<dbReference type="InterPro" id="IPR013762">
    <property type="entry name" value="Integrase-like_cat_sf"/>
</dbReference>
<dbReference type="Proteomes" id="UP000267794">
    <property type="component" value="Chromosome"/>
</dbReference>
<dbReference type="CDD" id="cd01189">
    <property type="entry name" value="INT_ICEBs1_C_like"/>
    <property type="match status" value="1"/>
</dbReference>
<dbReference type="PANTHER" id="PTHR30349">
    <property type="entry name" value="PHAGE INTEGRASE-RELATED"/>
    <property type="match status" value="1"/>
</dbReference>
<dbReference type="InterPro" id="IPR044068">
    <property type="entry name" value="CB"/>
</dbReference>
<sequence>MVKTYSMWVESTKEGKFKFCQRYVNPLKSTINHKVVNKVTVTLSKDTPQSRKKATEILLKKIEDKLDDEHKGTDITLQELTDKYQQYLKDLDRPWSTRKRALSNFKFINEYFADAIAKNVTTSMINNYLEYCLYKRKRKLSNSSTRLRKVYLSNAYRYGIDHGLININPVVGVKVRWKDESKKERERVENKYLTDEELRAILGYVKYIANRPDYYYLFKFTASTGMRIDEATGILKKNIIKKNGITYAKVEGTQEYRYGELYKKEKQTKRNVKSDHTKTKSSYRMVQLNKSACKIVNNLMPFRKDNDHLFINSYFKNVWNVYTILSYLKTIDRKLGIAKRPTTHFFRHTYISKMVELGTPLNVIMAQVGQKNSSITRDIYTHVTEREMKLLHYNLSQYDADIDI</sequence>
<dbReference type="InterPro" id="IPR002104">
    <property type="entry name" value="Integrase_catalytic"/>
</dbReference>
<keyword evidence="3" id="KW-0233">DNA recombination</keyword>
<dbReference type="RefSeq" id="WP_120357326.1">
    <property type="nucleotide sequence ID" value="NZ_CP017982.1"/>
</dbReference>
<dbReference type="InterPro" id="IPR011010">
    <property type="entry name" value="DNA_brk_join_enz"/>
</dbReference>
<evidence type="ECO:0000259" key="5">
    <source>
        <dbReference type="PROSITE" id="PS51898"/>
    </source>
</evidence>
<evidence type="ECO:0000313" key="7">
    <source>
        <dbReference type="EMBL" id="AYE61401.1"/>
    </source>
</evidence>
<keyword evidence="2 4" id="KW-0238">DNA-binding</keyword>
<proteinExistence type="inferred from homology"/>
<dbReference type="PROSITE" id="PS51898">
    <property type="entry name" value="TYR_RECOMBINASE"/>
    <property type="match status" value="1"/>
</dbReference>
<dbReference type="Gene3D" id="1.10.443.10">
    <property type="entry name" value="Intergrase catalytic core"/>
    <property type="match status" value="1"/>
</dbReference>
<dbReference type="Pfam" id="PF00589">
    <property type="entry name" value="Phage_integrase"/>
    <property type="match status" value="1"/>
</dbReference>
<name>A0A386RE48_LACHE</name>
<evidence type="ECO:0000256" key="3">
    <source>
        <dbReference type="ARBA" id="ARBA00023172"/>
    </source>
</evidence>
<reference evidence="7 8" key="1">
    <citation type="submission" date="2016-10" db="EMBL/GenBank/DDBJ databases">
        <title>Complete genomic sequencing of Lactobacillus helveticus LH99 and comparative genome analysis.</title>
        <authorList>
            <person name="Li N."/>
            <person name="You C."/>
            <person name="Liu Z."/>
        </authorList>
    </citation>
    <scope>NUCLEOTIDE SEQUENCE [LARGE SCALE GENOMIC DNA]</scope>
    <source>
        <strain evidence="7 8">LH99</strain>
    </source>
</reference>
<feature type="domain" description="Tyr recombinase" evidence="5">
    <location>
        <begin position="188"/>
        <end position="393"/>
    </location>
</feature>
<dbReference type="InterPro" id="IPR010998">
    <property type="entry name" value="Integrase_recombinase_N"/>
</dbReference>
<evidence type="ECO:0000259" key="6">
    <source>
        <dbReference type="PROSITE" id="PS51900"/>
    </source>
</evidence>
<dbReference type="PROSITE" id="PS51900">
    <property type="entry name" value="CB"/>
    <property type="match status" value="1"/>
</dbReference>
<evidence type="ECO:0000256" key="1">
    <source>
        <dbReference type="ARBA" id="ARBA00008857"/>
    </source>
</evidence>
<gene>
    <name evidence="7" type="ORF">BC335_0913</name>
</gene>
<dbReference type="Gene3D" id="1.10.150.130">
    <property type="match status" value="1"/>
</dbReference>
<protein>
    <submittedName>
        <fullName evidence="7">Integrase</fullName>
    </submittedName>
</protein>